<dbReference type="InterPro" id="IPR005548">
    <property type="entry name" value="Cell_div_FtsQ/DivIB_C"/>
</dbReference>
<protein>
    <submittedName>
        <fullName evidence="11">FtsQ-type POTRA domain-containing protein</fullName>
    </submittedName>
</protein>
<gene>
    <name evidence="11" type="ORF">RWH43_16320</name>
</gene>
<evidence type="ECO:0000256" key="9">
    <source>
        <dbReference type="SAM" id="Phobius"/>
    </source>
</evidence>
<accession>A0ABU3S0J8</accession>
<evidence type="ECO:0000256" key="5">
    <source>
        <dbReference type="ARBA" id="ARBA00022989"/>
    </source>
</evidence>
<keyword evidence="5 9" id="KW-1133">Transmembrane helix</keyword>
<evidence type="ECO:0000256" key="2">
    <source>
        <dbReference type="ARBA" id="ARBA00022475"/>
    </source>
</evidence>
<keyword evidence="6 9" id="KW-0472">Membrane</keyword>
<evidence type="ECO:0000256" key="1">
    <source>
        <dbReference type="ARBA" id="ARBA00004370"/>
    </source>
</evidence>
<dbReference type="PROSITE" id="PS51779">
    <property type="entry name" value="POTRA"/>
    <property type="match status" value="1"/>
</dbReference>
<dbReference type="InterPro" id="IPR013685">
    <property type="entry name" value="POTRA_FtsQ_type"/>
</dbReference>
<evidence type="ECO:0000256" key="7">
    <source>
        <dbReference type="ARBA" id="ARBA00023306"/>
    </source>
</evidence>
<dbReference type="InterPro" id="IPR050487">
    <property type="entry name" value="FtsQ_DivIB"/>
</dbReference>
<evidence type="ECO:0000256" key="6">
    <source>
        <dbReference type="ARBA" id="ARBA00023136"/>
    </source>
</evidence>
<feature type="region of interest" description="Disordered" evidence="8">
    <location>
        <begin position="1"/>
        <end position="42"/>
    </location>
</feature>
<dbReference type="PANTHER" id="PTHR37820:SF1">
    <property type="entry name" value="CELL DIVISION PROTEIN FTSQ"/>
    <property type="match status" value="1"/>
</dbReference>
<dbReference type="InterPro" id="IPR034746">
    <property type="entry name" value="POTRA"/>
</dbReference>
<evidence type="ECO:0000256" key="3">
    <source>
        <dbReference type="ARBA" id="ARBA00022618"/>
    </source>
</evidence>
<dbReference type="RefSeq" id="WP_144827960.1">
    <property type="nucleotide sequence ID" value="NZ_JAWDIU010000007.1"/>
</dbReference>
<keyword evidence="4 9" id="KW-0812">Transmembrane</keyword>
<dbReference type="Proteomes" id="UP001256673">
    <property type="component" value="Unassembled WGS sequence"/>
</dbReference>
<evidence type="ECO:0000313" key="12">
    <source>
        <dbReference type="Proteomes" id="UP001256673"/>
    </source>
</evidence>
<evidence type="ECO:0000259" key="10">
    <source>
        <dbReference type="PROSITE" id="PS51779"/>
    </source>
</evidence>
<keyword evidence="12" id="KW-1185">Reference proteome</keyword>
<feature type="transmembrane region" description="Helical" evidence="9">
    <location>
        <begin position="89"/>
        <end position="109"/>
    </location>
</feature>
<comment type="caution">
    <text evidence="11">The sequence shown here is derived from an EMBL/GenBank/DDBJ whole genome shotgun (WGS) entry which is preliminary data.</text>
</comment>
<dbReference type="Gene3D" id="3.10.20.310">
    <property type="entry name" value="membrane protein fhac"/>
    <property type="match status" value="1"/>
</dbReference>
<comment type="subcellular location">
    <subcellularLocation>
        <location evidence="1">Membrane</location>
    </subcellularLocation>
</comment>
<dbReference type="EMBL" id="JAWDIU010000007">
    <property type="protein sequence ID" value="MDU0328325.1"/>
    <property type="molecule type" value="Genomic_DNA"/>
</dbReference>
<sequence length="308" mass="32309">MERPSPLPSTPASARPAKTPREPVAAPTADETAPILPLARTEVPPVDERVPDAEGASLRDVWRASRARRRALSAEVRRFTVRQRRRRRVWIGVGAAFLVMVLGTAGAAYSPLFAVEKIDIEGASSLDVAAVTDALSGQIGTPLAMVDDSAVKAALVRFPLVESYTLEARPPHDLVVRIVERTPIGAIQGPAGFTVVDAAGVALSTTPEAPAGQPVLDIAGGPDSAAFRAAGRVVRALPDTVRAQVTAVSASTPDDVTLTLGATGSRVVWGSADRSAEKAIVLDRLMAKSPPDRVKEYDVTSPEAGVVR</sequence>
<keyword evidence="7" id="KW-0131">Cell cycle</keyword>
<evidence type="ECO:0000256" key="4">
    <source>
        <dbReference type="ARBA" id="ARBA00022692"/>
    </source>
</evidence>
<name>A0ABU3S0J8_9MICO</name>
<proteinExistence type="predicted"/>
<reference evidence="11 12" key="1">
    <citation type="submission" date="2023-09" db="EMBL/GenBank/DDBJ databases">
        <title>Microbacterium fusihabitans sp. nov., Microbacterium phycihabitans sp. nov., and Microbacterium cervinum sp. nov., isolated from dried seaweeds of beach.</title>
        <authorList>
            <person name="Lee S.D."/>
        </authorList>
    </citation>
    <scope>NUCLEOTIDE SEQUENCE [LARGE SCALE GENOMIC DNA]</scope>
    <source>
        <strain evidence="11 12">KSW2-21</strain>
    </source>
</reference>
<organism evidence="11 12">
    <name type="scientific">Microbacterium algihabitans</name>
    <dbReference type="NCBI Taxonomy" id="3075992"/>
    <lineage>
        <taxon>Bacteria</taxon>
        <taxon>Bacillati</taxon>
        <taxon>Actinomycetota</taxon>
        <taxon>Actinomycetes</taxon>
        <taxon>Micrococcales</taxon>
        <taxon>Microbacteriaceae</taxon>
        <taxon>Microbacterium</taxon>
    </lineage>
</organism>
<dbReference type="PANTHER" id="PTHR37820">
    <property type="entry name" value="CELL DIVISION PROTEIN DIVIB"/>
    <property type="match status" value="1"/>
</dbReference>
<dbReference type="Pfam" id="PF08478">
    <property type="entry name" value="POTRA_1"/>
    <property type="match status" value="1"/>
</dbReference>
<keyword evidence="2" id="KW-1003">Cell membrane</keyword>
<keyword evidence="3" id="KW-0132">Cell division</keyword>
<evidence type="ECO:0000313" key="11">
    <source>
        <dbReference type="EMBL" id="MDU0328325.1"/>
    </source>
</evidence>
<evidence type="ECO:0000256" key="8">
    <source>
        <dbReference type="SAM" id="MobiDB-lite"/>
    </source>
</evidence>
<dbReference type="Pfam" id="PF03799">
    <property type="entry name" value="FtsQ_DivIB_C"/>
    <property type="match status" value="1"/>
</dbReference>
<feature type="domain" description="POTRA" evidence="10">
    <location>
        <begin position="113"/>
        <end position="181"/>
    </location>
</feature>